<keyword evidence="2" id="KW-1185">Reference proteome</keyword>
<proteinExistence type="predicted"/>
<evidence type="ECO:0000313" key="2">
    <source>
        <dbReference type="Proteomes" id="UP000188354"/>
    </source>
</evidence>
<dbReference type="Proteomes" id="UP000188354">
    <property type="component" value="Chromosome LG06"/>
</dbReference>
<organism evidence="1 2">
    <name type="scientific">Lupinus angustifolius</name>
    <name type="common">Narrow-leaved blue lupine</name>
    <dbReference type="NCBI Taxonomy" id="3871"/>
    <lineage>
        <taxon>Eukaryota</taxon>
        <taxon>Viridiplantae</taxon>
        <taxon>Streptophyta</taxon>
        <taxon>Embryophyta</taxon>
        <taxon>Tracheophyta</taxon>
        <taxon>Spermatophyta</taxon>
        <taxon>Magnoliopsida</taxon>
        <taxon>eudicotyledons</taxon>
        <taxon>Gunneridae</taxon>
        <taxon>Pentapetalae</taxon>
        <taxon>rosids</taxon>
        <taxon>fabids</taxon>
        <taxon>Fabales</taxon>
        <taxon>Fabaceae</taxon>
        <taxon>Papilionoideae</taxon>
        <taxon>50 kb inversion clade</taxon>
        <taxon>genistoids sensu lato</taxon>
        <taxon>core genistoids</taxon>
        <taxon>Genisteae</taxon>
        <taxon>Lupinus</taxon>
    </lineage>
</organism>
<dbReference type="Gramene" id="OIW10438">
    <property type="protein sequence ID" value="OIW10438"/>
    <property type="gene ID" value="TanjilG_24998"/>
</dbReference>
<dbReference type="EMBL" id="CM007366">
    <property type="protein sequence ID" value="OIW10438.1"/>
    <property type="molecule type" value="Genomic_DNA"/>
</dbReference>
<evidence type="ECO:0000313" key="1">
    <source>
        <dbReference type="EMBL" id="OIW10438.1"/>
    </source>
</evidence>
<reference evidence="1 2" key="1">
    <citation type="journal article" date="2017" name="Plant Biotechnol. J.">
        <title>A comprehensive draft genome sequence for lupin (Lupinus angustifolius), an emerging health food: insights into plant-microbe interactions and legume evolution.</title>
        <authorList>
            <person name="Hane J.K."/>
            <person name="Ming Y."/>
            <person name="Kamphuis L.G."/>
            <person name="Nelson M.N."/>
            <person name="Garg G."/>
            <person name="Atkins C.A."/>
            <person name="Bayer P.E."/>
            <person name="Bravo A."/>
            <person name="Bringans S."/>
            <person name="Cannon S."/>
            <person name="Edwards D."/>
            <person name="Foley R."/>
            <person name="Gao L.L."/>
            <person name="Harrison M.J."/>
            <person name="Huang W."/>
            <person name="Hurgobin B."/>
            <person name="Li S."/>
            <person name="Liu C.W."/>
            <person name="McGrath A."/>
            <person name="Morahan G."/>
            <person name="Murray J."/>
            <person name="Weller J."/>
            <person name="Jian J."/>
            <person name="Singh K.B."/>
        </authorList>
    </citation>
    <scope>NUCLEOTIDE SEQUENCE [LARGE SCALE GENOMIC DNA]</scope>
    <source>
        <strain evidence="2">cv. Tanjil</strain>
        <tissue evidence="1">Whole plant</tissue>
    </source>
</reference>
<protein>
    <submittedName>
        <fullName evidence="1">Uncharacterized protein</fullName>
    </submittedName>
</protein>
<dbReference type="AlphaFoldDB" id="A0A1J7HC96"/>
<accession>A0A1J7HC96</accession>
<sequence>MSSYGPDEGPSSTGWRVHHWVSMQQAVLHPIFLKLLLVLVEPFGWSFLVGAPRGAAQDSIVLIADFHSLLSSQLRQQLKHTGRWKDEMPMRLGRQFWICKVGCYWEGVESTLIHSSALVPDPGKHP</sequence>
<gene>
    <name evidence="1" type="ORF">TanjilG_24998</name>
</gene>
<name>A0A1J7HC96_LUPAN</name>